<dbReference type="Gene3D" id="3.20.20.100">
    <property type="entry name" value="NADP-dependent oxidoreductase domain"/>
    <property type="match status" value="1"/>
</dbReference>
<evidence type="ECO:0000259" key="4">
    <source>
        <dbReference type="Pfam" id="PF00248"/>
    </source>
</evidence>
<dbReference type="EMBL" id="ASPP01010803">
    <property type="protein sequence ID" value="ETO22369.1"/>
    <property type="molecule type" value="Genomic_DNA"/>
</dbReference>
<proteinExistence type="inferred from homology"/>
<comment type="similarity">
    <text evidence="1">Belongs to the shaker potassium channel beta subunit family.</text>
</comment>
<name>X6N9G8_RETFI</name>
<feature type="non-terminal residue" evidence="5">
    <location>
        <position position="1"/>
    </location>
</feature>
<dbReference type="SUPFAM" id="SSF51430">
    <property type="entry name" value="NAD(P)-linked oxidoreductase"/>
    <property type="match status" value="1"/>
</dbReference>
<evidence type="ECO:0000313" key="6">
    <source>
        <dbReference type="Proteomes" id="UP000023152"/>
    </source>
</evidence>
<sequence length="118" mass="13072">IWSPLASGILTGKYNEGIPEGRKRKKIGIVKKLQAYAKEKFDTSIAALAIAWCLKNKNVSTVLLGATSVQQITENLKALDVARKITKTHLAEIEEIVKNKPKQDGDWGRNLEVTIETD</sequence>
<organism evidence="5 6">
    <name type="scientific">Reticulomyxa filosa</name>
    <dbReference type="NCBI Taxonomy" id="46433"/>
    <lineage>
        <taxon>Eukaryota</taxon>
        <taxon>Sar</taxon>
        <taxon>Rhizaria</taxon>
        <taxon>Retaria</taxon>
        <taxon>Foraminifera</taxon>
        <taxon>Monothalamids</taxon>
        <taxon>Reticulomyxidae</taxon>
        <taxon>Reticulomyxa</taxon>
    </lineage>
</organism>
<evidence type="ECO:0000256" key="3">
    <source>
        <dbReference type="ARBA" id="ARBA00023002"/>
    </source>
</evidence>
<dbReference type="GO" id="GO:0016491">
    <property type="term" value="F:oxidoreductase activity"/>
    <property type="evidence" value="ECO:0007669"/>
    <property type="project" value="UniProtKB-KW"/>
</dbReference>
<dbReference type="OMA" id="MVESEFM"/>
<reference evidence="5 6" key="1">
    <citation type="journal article" date="2013" name="Curr. Biol.">
        <title>The Genome of the Foraminiferan Reticulomyxa filosa.</title>
        <authorList>
            <person name="Glockner G."/>
            <person name="Hulsmann N."/>
            <person name="Schleicher M."/>
            <person name="Noegel A.A."/>
            <person name="Eichinger L."/>
            <person name="Gallinger C."/>
            <person name="Pawlowski J."/>
            <person name="Sierra R."/>
            <person name="Euteneuer U."/>
            <person name="Pillet L."/>
            <person name="Moustafa A."/>
            <person name="Platzer M."/>
            <person name="Groth M."/>
            <person name="Szafranski K."/>
            <person name="Schliwa M."/>
        </authorList>
    </citation>
    <scope>NUCLEOTIDE SEQUENCE [LARGE SCALE GENOMIC DNA]</scope>
</reference>
<evidence type="ECO:0000313" key="5">
    <source>
        <dbReference type="EMBL" id="ETO22369.1"/>
    </source>
</evidence>
<evidence type="ECO:0000256" key="2">
    <source>
        <dbReference type="ARBA" id="ARBA00022857"/>
    </source>
</evidence>
<protein>
    <submittedName>
        <fullName evidence="5">Aldo/keto family dehydrogenase</fullName>
    </submittedName>
</protein>
<dbReference type="InterPro" id="IPR005399">
    <property type="entry name" value="K_chnl_volt-dep_bsu_KCNAB-rel"/>
</dbReference>
<dbReference type="Proteomes" id="UP000023152">
    <property type="component" value="Unassembled WGS sequence"/>
</dbReference>
<dbReference type="Pfam" id="PF00248">
    <property type="entry name" value="Aldo_ket_red"/>
    <property type="match status" value="1"/>
</dbReference>
<gene>
    <name evidence="5" type="ORF">RFI_14830</name>
</gene>
<keyword evidence="3" id="KW-0560">Oxidoreductase</keyword>
<dbReference type="PANTHER" id="PTHR43150:SF2">
    <property type="entry name" value="HYPERKINETIC, ISOFORM M"/>
    <property type="match status" value="1"/>
</dbReference>
<keyword evidence="2" id="KW-0521">NADP</keyword>
<evidence type="ECO:0000256" key="1">
    <source>
        <dbReference type="ARBA" id="ARBA00006515"/>
    </source>
</evidence>
<keyword evidence="6" id="KW-1185">Reference proteome</keyword>
<feature type="domain" description="NADP-dependent oxidoreductase" evidence="4">
    <location>
        <begin position="2"/>
        <end position="97"/>
    </location>
</feature>
<comment type="caution">
    <text evidence="5">The sequence shown here is derived from an EMBL/GenBank/DDBJ whole genome shotgun (WGS) entry which is preliminary data.</text>
</comment>
<dbReference type="OrthoDB" id="1720422at2759"/>
<dbReference type="InterPro" id="IPR036812">
    <property type="entry name" value="NAD(P)_OxRdtase_dom_sf"/>
</dbReference>
<dbReference type="PANTHER" id="PTHR43150">
    <property type="entry name" value="HYPERKINETIC, ISOFORM M"/>
    <property type="match status" value="1"/>
</dbReference>
<dbReference type="AlphaFoldDB" id="X6N9G8"/>
<accession>X6N9G8</accession>
<dbReference type="InterPro" id="IPR023210">
    <property type="entry name" value="NADP_OxRdtase_dom"/>
</dbReference>